<dbReference type="PRINTS" id="PR00413">
    <property type="entry name" value="HADHALOGNASE"/>
</dbReference>
<dbReference type="PANTHER" id="PTHR43316">
    <property type="entry name" value="HYDROLASE, HALOACID DELAHOGENASE-RELATED"/>
    <property type="match status" value="1"/>
</dbReference>
<protein>
    <submittedName>
        <fullName evidence="2">HAD hydrolase, family IA, variant 3</fullName>
    </submittedName>
</protein>
<dbReference type="eggNOG" id="COG0637">
    <property type="taxonomic scope" value="Bacteria"/>
</dbReference>
<dbReference type="STRING" id="862515.HMPREF0658_0093"/>
<proteinExistence type="predicted"/>
<keyword evidence="3" id="KW-1185">Reference proteome</keyword>
<dbReference type="AlphaFoldDB" id="E0NPJ2"/>
<name>E0NPJ2_9BACT</name>
<dbReference type="SFLD" id="SFLDS00003">
    <property type="entry name" value="Haloacid_Dehalogenase"/>
    <property type="match status" value="1"/>
</dbReference>
<dbReference type="SFLD" id="SFLDG01129">
    <property type="entry name" value="C1.5:_HAD__Beta-PGM__Phosphata"/>
    <property type="match status" value="1"/>
</dbReference>
<gene>
    <name evidence="2" type="ORF">HMPREF0658_0093</name>
</gene>
<dbReference type="InterPro" id="IPR036412">
    <property type="entry name" value="HAD-like_sf"/>
</dbReference>
<dbReference type="NCBIfam" id="TIGR01509">
    <property type="entry name" value="HAD-SF-IA-v3"/>
    <property type="match status" value="1"/>
</dbReference>
<dbReference type="SUPFAM" id="SSF56784">
    <property type="entry name" value="HAD-like"/>
    <property type="match status" value="1"/>
</dbReference>
<sequence length="238" mass="27061">MGKTIKGYIFDYGGTIDTAGCHWGKMLWHAYQRQGVNVSEAQFRAAYVFAEKTLSQSPLIRPSDTFRKTLEVKIRIEMEHLMTSGAWDADEAEFRAKHLAVWNDLYQKVETTVAHSKQVLTTLHARYPMVLVSNFYGNINAVLKEFGLDELFMGVIESAVVGYRKPDLRLFSLGVETLGLKPEEVVMVGDSFYKDILPAQRVGCQTVWLKGEGWNKESYDERVPDRVITCLDQLLPSE</sequence>
<dbReference type="RefSeq" id="WP_006947751.1">
    <property type="nucleotide sequence ID" value="NZ_BAJI01000007.1"/>
</dbReference>
<evidence type="ECO:0000256" key="1">
    <source>
        <dbReference type="ARBA" id="ARBA00022801"/>
    </source>
</evidence>
<dbReference type="Gene3D" id="3.40.50.1000">
    <property type="entry name" value="HAD superfamily/HAD-like"/>
    <property type="match status" value="1"/>
</dbReference>
<dbReference type="GO" id="GO:0016787">
    <property type="term" value="F:hydrolase activity"/>
    <property type="evidence" value="ECO:0007669"/>
    <property type="project" value="UniProtKB-KW"/>
</dbReference>
<evidence type="ECO:0000313" key="2">
    <source>
        <dbReference type="EMBL" id="EFM02951.1"/>
    </source>
</evidence>
<dbReference type="OrthoDB" id="9797415at2"/>
<evidence type="ECO:0000313" key="3">
    <source>
        <dbReference type="Proteomes" id="UP000004394"/>
    </source>
</evidence>
<dbReference type="InterPro" id="IPR023214">
    <property type="entry name" value="HAD_sf"/>
</dbReference>
<accession>E0NPJ2</accession>
<dbReference type="Proteomes" id="UP000004394">
    <property type="component" value="Unassembled WGS sequence"/>
</dbReference>
<dbReference type="Pfam" id="PF00702">
    <property type="entry name" value="Hydrolase"/>
    <property type="match status" value="1"/>
</dbReference>
<dbReference type="EMBL" id="AEEI01000004">
    <property type="protein sequence ID" value="EFM02951.1"/>
    <property type="molecule type" value="Genomic_DNA"/>
</dbReference>
<dbReference type="Gene3D" id="1.20.120.1600">
    <property type="match status" value="1"/>
</dbReference>
<dbReference type="HOGENOM" id="CLU_045011_8_0_10"/>
<reference evidence="2" key="1">
    <citation type="submission" date="2010-07" db="EMBL/GenBank/DDBJ databases">
        <authorList>
            <person name="Muzny D."/>
            <person name="Qin X."/>
            <person name="Deng J."/>
            <person name="Jiang H."/>
            <person name="Liu Y."/>
            <person name="Qu J."/>
            <person name="Song X.-Z."/>
            <person name="Zhang L."/>
            <person name="Thornton R."/>
            <person name="Coyle M."/>
            <person name="Francisco L."/>
            <person name="Jackson L."/>
            <person name="Javaid M."/>
            <person name="Korchina V."/>
            <person name="Kovar C."/>
            <person name="Mata R."/>
            <person name="Mathew T."/>
            <person name="Ngo R."/>
            <person name="Nguyen L."/>
            <person name="Nguyen N."/>
            <person name="Okwuonu G."/>
            <person name="Ongeri F."/>
            <person name="Pham C."/>
            <person name="Simmons D."/>
            <person name="Wilczek-Boney K."/>
            <person name="Hale W."/>
            <person name="Jakkamsetti A."/>
            <person name="Pham P."/>
            <person name="Ruth R."/>
            <person name="San Lucas F."/>
            <person name="Warren J."/>
            <person name="Zhang J."/>
            <person name="Zhao Z."/>
            <person name="Zhou C."/>
            <person name="Zhu D."/>
            <person name="Lee S."/>
            <person name="Bess C."/>
            <person name="Blankenburg K."/>
            <person name="Forbes L."/>
            <person name="Fu Q."/>
            <person name="Gubbala S."/>
            <person name="Hirani K."/>
            <person name="Jayaseelan J.C."/>
            <person name="Lara F."/>
            <person name="Munidasa M."/>
            <person name="Palculict T."/>
            <person name="Patil S."/>
            <person name="Pu L.-L."/>
            <person name="Saada N."/>
            <person name="Tang L."/>
            <person name="Weissenberger G."/>
            <person name="Zhu Y."/>
            <person name="Hemphill L."/>
            <person name="Shang Y."/>
            <person name="Youmans B."/>
            <person name="Ayvaz T."/>
            <person name="Ross M."/>
            <person name="Santibanez J."/>
            <person name="Aqrawi P."/>
            <person name="Gross S."/>
            <person name="Joshi V."/>
            <person name="Fowler G."/>
            <person name="Nazareth L."/>
            <person name="Reid J."/>
            <person name="Worley K."/>
            <person name="Petrosino J."/>
            <person name="Highlander S."/>
            <person name="Gibbs R."/>
        </authorList>
    </citation>
    <scope>NUCLEOTIDE SEQUENCE [LARGE SCALE GENOMIC DNA]</scope>
    <source>
        <strain evidence="2">DSM 16973</strain>
    </source>
</reference>
<organism evidence="2 3">
    <name type="scientific">Hoylesella marshii DSM 16973 = JCM 13450</name>
    <dbReference type="NCBI Taxonomy" id="862515"/>
    <lineage>
        <taxon>Bacteria</taxon>
        <taxon>Pseudomonadati</taxon>
        <taxon>Bacteroidota</taxon>
        <taxon>Bacteroidia</taxon>
        <taxon>Bacteroidales</taxon>
        <taxon>Prevotellaceae</taxon>
        <taxon>Hoylesella</taxon>
    </lineage>
</organism>
<dbReference type="BioCyc" id="PMAR862515-HMP:GMOO-98-MONOMER"/>
<dbReference type="InterPro" id="IPR006439">
    <property type="entry name" value="HAD-SF_hydro_IA"/>
</dbReference>
<comment type="caution">
    <text evidence="2">The sequence shown here is derived from an EMBL/GenBank/DDBJ whole genome shotgun (WGS) entry which is preliminary data.</text>
</comment>
<keyword evidence="1 2" id="KW-0378">Hydrolase</keyword>
<dbReference type="InterPro" id="IPR051540">
    <property type="entry name" value="S-2-haloacid_dehalogenase"/>
</dbReference>